<dbReference type="Proteomes" id="UP000287857">
    <property type="component" value="Unassembled WGS sequence"/>
</dbReference>
<dbReference type="PROSITE" id="PS51101">
    <property type="entry name" value="PTS_EIIB_TYPE_4"/>
    <property type="match status" value="1"/>
</dbReference>
<keyword evidence="4" id="KW-0762">Sugar transport</keyword>
<dbReference type="InterPro" id="IPR004720">
    <property type="entry name" value="PTS_IIB_sorbose-sp"/>
</dbReference>
<dbReference type="RefSeq" id="WP_002350309.1">
    <property type="nucleotide sequence ID" value="NZ_NGJS01000001.1"/>
</dbReference>
<reference evidence="9 10" key="1">
    <citation type="submission" date="2017-05" db="EMBL/GenBank/DDBJ databases">
        <title>Vagococcus spp. assemblies.</title>
        <authorList>
            <person name="Gulvik C.A."/>
        </authorList>
    </citation>
    <scope>NUCLEOTIDE SEQUENCE [LARGE SCALE GENOMIC DNA]</scope>
    <source>
        <strain evidence="9 10">SS1995</strain>
    </source>
</reference>
<evidence type="ECO:0000256" key="4">
    <source>
        <dbReference type="ARBA" id="ARBA00022597"/>
    </source>
</evidence>
<evidence type="ECO:0000259" key="8">
    <source>
        <dbReference type="PROSITE" id="PS51101"/>
    </source>
</evidence>
<accession>A0A430A2L8</accession>
<evidence type="ECO:0000256" key="2">
    <source>
        <dbReference type="ARBA" id="ARBA00022448"/>
    </source>
</evidence>
<dbReference type="GO" id="GO:0009401">
    <property type="term" value="P:phosphoenolpyruvate-dependent sugar phosphotransferase system"/>
    <property type="evidence" value="ECO:0007669"/>
    <property type="project" value="UniProtKB-KW"/>
</dbReference>
<evidence type="ECO:0000256" key="6">
    <source>
        <dbReference type="ARBA" id="ARBA00022683"/>
    </source>
</evidence>
<evidence type="ECO:0000313" key="9">
    <source>
        <dbReference type="EMBL" id="RSU00647.1"/>
    </source>
</evidence>
<keyword evidence="3" id="KW-0963">Cytoplasm</keyword>
<evidence type="ECO:0000256" key="7">
    <source>
        <dbReference type="ARBA" id="ARBA00022777"/>
    </source>
</evidence>
<dbReference type="SUPFAM" id="SSF52728">
    <property type="entry name" value="PTS IIb component"/>
    <property type="match status" value="1"/>
</dbReference>
<protein>
    <submittedName>
        <fullName evidence="9">PTS mannose/fructose/sorbose transporter subunit IIB</fullName>
    </submittedName>
</protein>
<organism evidence="9 10">
    <name type="scientific">Vagococcus vulneris</name>
    <dbReference type="NCBI Taxonomy" id="1977869"/>
    <lineage>
        <taxon>Bacteria</taxon>
        <taxon>Bacillati</taxon>
        <taxon>Bacillota</taxon>
        <taxon>Bacilli</taxon>
        <taxon>Lactobacillales</taxon>
        <taxon>Enterococcaceae</taxon>
        <taxon>Vagococcus</taxon>
    </lineage>
</organism>
<dbReference type="OrthoDB" id="9788818at2"/>
<keyword evidence="5" id="KW-0808">Transferase</keyword>
<dbReference type="GO" id="GO:0016301">
    <property type="term" value="F:kinase activity"/>
    <property type="evidence" value="ECO:0007669"/>
    <property type="project" value="UniProtKB-KW"/>
</dbReference>
<dbReference type="InterPro" id="IPR036667">
    <property type="entry name" value="PTS_IIB_sorbose-sp_sf"/>
</dbReference>
<proteinExistence type="predicted"/>
<dbReference type="CDD" id="cd00001">
    <property type="entry name" value="PTS_IIB_man"/>
    <property type="match status" value="1"/>
</dbReference>
<sequence length="153" mass="16732">MIKLIRVDHRLIHGQVALSWTNSIKADCILVANDAVVNDPLQKATLKMACPHNIKVVIKNVEDSIKAIQSGKTEKYKLFIVVGSVGDAYKLISGVPEIEKLNLGGTKAREGTKNISKAINVFPGEEEQLKELAANGITIEIQQVPTDTIVNYK</sequence>
<gene>
    <name evidence="9" type="ORF">CBF37_01145</name>
</gene>
<dbReference type="GO" id="GO:0005737">
    <property type="term" value="C:cytoplasm"/>
    <property type="evidence" value="ECO:0007669"/>
    <property type="project" value="UniProtKB-SubCell"/>
</dbReference>
<keyword evidence="6" id="KW-0598">Phosphotransferase system</keyword>
<keyword evidence="7" id="KW-0418">Kinase</keyword>
<evidence type="ECO:0000313" key="10">
    <source>
        <dbReference type="Proteomes" id="UP000287857"/>
    </source>
</evidence>
<evidence type="ECO:0000256" key="3">
    <source>
        <dbReference type="ARBA" id="ARBA00022490"/>
    </source>
</evidence>
<dbReference type="Gene3D" id="3.40.35.10">
    <property type="entry name" value="Phosphotransferase system, sorbose subfamily IIB component"/>
    <property type="match status" value="1"/>
</dbReference>
<dbReference type="AlphaFoldDB" id="A0A430A2L8"/>
<comment type="caution">
    <text evidence="9">The sequence shown here is derived from an EMBL/GenBank/DDBJ whole genome shotgun (WGS) entry which is preliminary data.</text>
</comment>
<evidence type="ECO:0000256" key="1">
    <source>
        <dbReference type="ARBA" id="ARBA00004496"/>
    </source>
</evidence>
<dbReference type="GO" id="GO:0008982">
    <property type="term" value="F:protein-N(PI)-phosphohistidine-sugar phosphotransferase activity"/>
    <property type="evidence" value="ECO:0007669"/>
    <property type="project" value="InterPro"/>
</dbReference>
<dbReference type="EMBL" id="NGJS01000001">
    <property type="protein sequence ID" value="RSU00647.1"/>
    <property type="molecule type" value="Genomic_DNA"/>
</dbReference>
<keyword evidence="10" id="KW-1185">Reference proteome</keyword>
<feature type="domain" description="PTS EIIB type-4" evidence="8">
    <location>
        <begin position="1"/>
        <end position="153"/>
    </location>
</feature>
<dbReference type="Pfam" id="PF03830">
    <property type="entry name" value="PTSIIB_sorb"/>
    <property type="match status" value="1"/>
</dbReference>
<name>A0A430A2L8_9ENTE</name>
<keyword evidence="2" id="KW-0813">Transport</keyword>
<comment type="subcellular location">
    <subcellularLocation>
        <location evidence="1">Cytoplasm</location>
    </subcellularLocation>
</comment>
<evidence type="ECO:0000256" key="5">
    <source>
        <dbReference type="ARBA" id="ARBA00022679"/>
    </source>
</evidence>